<evidence type="ECO:0000256" key="5">
    <source>
        <dbReference type="ARBA" id="ARBA00023242"/>
    </source>
</evidence>
<dbReference type="PANTHER" id="PTHR46621">
    <property type="entry name" value="SNRNA-ACTIVATING PROTEIN COMPLEX SUBUNIT 4"/>
    <property type="match status" value="1"/>
</dbReference>
<dbReference type="GO" id="GO:0042796">
    <property type="term" value="P:snRNA transcription by RNA polymerase III"/>
    <property type="evidence" value="ECO:0007669"/>
    <property type="project" value="TreeGrafter"/>
</dbReference>
<dbReference type="SMART" id="SM00717">
    <property type="entry name" value="SANT"/>
    <property type="match status" value="3"/>
</dbReference>
<feature type="region of interest" description="Disordered" evidence="7">
    <location>
        <begin position="933"/>
        <end position="957"/>
    </location>
</feature>
<proteinExistence type="predicted"/>
<evidence type="ECO:0000256" key="4">
    <source>
        <dbReference type="ARBA" id="ARBA00023163"/>
    </source>
</evidence>
<keyword evidence="2" id="KW-0805">Transcription regulation</keyword>
<sequence length="1217" mass="135518">MSLCRVEYLQQKLNKATSSIEKKILTKQIHEAEREIDDINQLQEDVLLGRRTDDHDWDKIANINFEGIHTAERLCRIWQNCEHPQINKDGWSEGEIQKLKNIAKDHNFVNWEVIAQELGTNRTAFQCLQVFQRNNKDFKRSEFTKEEDEILTHFVQRMRVGEHIPYSKIAYFMEGRDSLQLLYRWTKSLDPSLKKGAWSKEEDESHLCSHHRYLKGLHKDVKKGKWSQEEKDKLVALTEKYGVGHWAQVSKELPHRTGSQCLSKWKQITGYFKKRKRRRKGKQRPLNQQKAQKPSKAIDIKKELKIEDEISTANSSSDSSFDISSTSSESEDESMEPMDHSGEAEMSYLLHSVPDLDLWIPRKKNPGLQNKTLFIYSASSDTTNSKRRKKQKIKENTFQFNTIMKGIAYPPSTDTVTETVADFLKEAEENGCEILQIQEGDIVKILTSNAKESEKKQIQRLRQRQSKTSTDSDTDQRKYNNTTLSQSAVRSLHRASVDRKLLCAVTRWVGNVLLPISTRPGRHFRKRTISKKLCCKTITSTPIFTLLVQFFQIDAEGCLKMIQLHKVQSFCDQKSNSANPQTEVTLPPSGKRCDSLPKVPRVKSFVPAPKLKTVSQLLKEKRMQKSKAVQNTAVLSGNALIQPQILIQQSLNPTLQPQSTSQNVSRLFSPIQACQIVTTNNVAANPMSPVSVGLVSSQVSKPTGSVPVSQLVCSQDTVQRRSSGVPTTPQPFSGQVTLLSGTVFPSPSGSALPITLLVTSQGLISVPTQALPCNNLTQASGNQSPRNIIMPLNTAATGTSVTLLSNSSVSNLPLDTLRVSAQTLPVTSSCTTQKNTVTSSTVVHCSQVSGNSLPMLAPLENSRNLSEFSPAVTGHICQDGSTLSANTSSLRHTEYMATTSSVDSSLLVAGPCLPVLAPSDALKIPSQTLPVTTCPSGKKDTELNKSQPQTTDSCSSTLTKKDASKLLQTRRHSGLPNKACQLKLTPQKYPIVKVSKLLQTNDPKGDMVNVTNVTQYSSVSNKSNQTTSSERNKLDIKLISLEEETNVKEWLQIKQGVEVPNKKSAIAYLPPSICTLKTFSRLLLEKKTLEENAFKLLPVLGVSKVSSVQMQTTLGNIVEENLKDNLAYQLIKQRFLSLFTIPGFLAILPPTPISTKQEDSDEDIEDLMNSEINMTESTDEQNDTSADGVGNTSALTILEQVRLKVFPSYLGNEILLK</sequence>
<feature type="domain" description="HTH myb-type" evidence="9">
    <location>
        <begin position="135"/>
        <end position="193"/>
    </location>
</feature>
<dbReference type="GO" id="GO:0019185">
    <property type="term" value="C:snRNA-activating protein complex"/>
    <property type="evidence" value="ECO:0007669"/>
    <property type="project" value="TreeGrafter"/>
</dbReference>
<feature type="compositionally biased region" description="Polar residues" evidence="7">
    <location>
        <begin position="944"/>
        <end position="957"/>
    </location>
</feature>
<evidence type="ECO:0000259" key="8">
    <source>
        <dbReference type="PROSITE" id="PS50090"/>
    </source>
</evidence>
<evidence type="ECO:0000313" key="10">
    <source>
        <dbReference type="EMBL" id="DBA21141.1"/>
    </source>
</evidence>
<comment type="caution">
    <text evidence="10">The sequence shown here is derived from an EMBL/GenBank/DDBJ whole genome shotgun (WGS) entry which is preliminary data.</text>
</comment>
<dbReference type="SUPFAM" id="SSF46689">
    <property type="entry name" value="Homeodomain-like"/>
    <property type="match status" value="3"/>
</dbReference>
<dbReference type="InterPro" id="IPR001005">
    <property type="entry name" value="SANT/Myb"/>
</dbReference>
<accession>A0AAV3A9T2</accession>
<feature type="compositionally biased region" description="Basic and acidic residues" evidence="7">
    <location>
        <begin position="296"/>
        <end position="308"/>
    </location>
</feature>
<dbReference type="Pfam" id="PF00249">
    <property type="entry name" value="Myb_DNA-binding"/>
    <property type="match status" value="1"/>
</dbReference>
<feature type="region of interest" description="Disordered" evidence="7">
    <location>
        <begin position="273"/>
        <end position="341"/>
    </location>
</feature>
<evidence type="ECO:0000259" key="9">
    <source>
        <dbReference type="PROSITE" id="PS51294"/>
    </source>
</evidence>
<dbReference type="Pfam" id="PF13921">
    <property type="entry name" value="Myb_DNA-bind_6"/>
    <property type="match status" value="1"/>
</dbReference>
<feature type="compositionally biased region" description="Basic residues" evidence="7">
    <location>
        <begin position="273"/>
        <end position="283"/>
    </location>
</feature>
<feature type="domain" description="HTH myb-type" evidence="9">
    <location>
        <begin position="218"/>
        <end position="276"/>
    </location>
</feature>
<evidence type="ECO:0000256" key="7">
    <source>
        <dbReference type="SAM" id="MobiDB-lite"/>
    </source>
</evidence>
<reference evidence="10" key="1">
    <citation type="thesis" date="2020" institute="ProQuest LLC" country="789 East Eisenhower Parkway, Ann Arbor, MI, USA">
        <title>Comparative Genomics and Chromosome Evolution.</title>
        <authorList>
            <person name="Mudd A.B."/>
        </authorList>
    </citation>
    <scope>NUCLEOTIDE SEQUENCE</scope>
    <source>
        <strain evidence="10">1538</strain>
        <tissue evidence="10">Blood</tissue>
    </source>
</reference>
<protein>
    <recommendedName>
        <fullName evidence="12">snRNA-activating protein complex subunit 4</fullName>
    </recommendedName>
</protein>
<feature type="compositionally biased region" description="Low complexity" evidence="7">
    <location>
        <begin position="311"/>
        <end position="328"/>
    </location>
</feature>
<keyword evidence="11" id="KW-1185">Reference proteome</keyword>
<dbReference type="PROSITE" id="PS51294">
    <property type="entry name" value="HTH_MYB"/>
    <property type="match status" value="2"/>
</dbReference>
<dbReference type="Proteomes" id="UP001181693">
    <property type="component" value="Unassembled WGS sequence"/>
</dbReference>
<keyword evidence="5" id="KW-0539">Nucleus</keyword>
<evidence type="ECO:0000256" key="3">
    <source>
        <dbReference type="ARBA" id="ARBA00023125"/>
    </source>
</evidence>
<dbReference type="Gene3D" id="1.10.10.60">
    <property type="entry name" value="Homeodomain-like"/>
    <property type="match status" value="3"/>
</dbReference>
<dbReference type="GO" id="GO:0000978">
    <property type="term" value="F:RNA polymerase II cis-regulatory region sequence-specific DNA binding"/>
    <property type="evidence" value="ECO:0007669"/>
    <property type="project" value="TreeGrafter"/>
</dbReference>
<dbReference type="AlphaFoldDB" id="A0AAV3A9T2"/>
<feature type="domain" description="Myb-like" evidence="8">
    <location>
        <begin position="139"/>
        <end position="189"/>
    </location>
</feature>
<evidence type="ECO:0000256" key="2">
    <source>
        <dbReference type="ARBA" id="ARBA00023015"/>
    </source>
</evidence>
<feature type="domain" description="Myb-like" evidence="8">
    <location>
        <begin position="218"/>
        <end position="269"/>
    </location>
</feature>
<dbReference type="FunFam" id="1.10.10.60:FF:000321">
    <property type="entry name" value="Small nuclear RNA-activating complex, polypeptide 4"/>
    <property type="match status" value="1"/>
</dbReference>
<organism evidence="10 11">
    <name type="scientific">Pyxicephalus adspersus</name>
    <name type="common">African bullfrog</name>
    <dbReference type="NCBI Taxonomy" id="30357"/>
    <lineage>
        <taxon>Eukaryota</taxon>
        <taxon>Metazoa</taxon>
        <taxon>Chordata</taxon>
        <taxon>Craniata</taxon>
        <taxon>Vertebrata</taxon>
        <taxon>Euteleostomi</taxon>
        <taxon>Amphibia</taxon>
        <taxon>Batrachia</taxon>
        <taxon>Anura</taxon>
        <taxon>Neobatrachia</taxon>
        <taxon>Ranoidea</taxon>
        <taxon>Pyxicephalidae</taxon>
        <taxon>Pyxicephalinae</taxon>
        <taxon>Pyxicephalus</taxon>
    </lineage>
</organism>
<dbReference type="GO" id="GO:0001006">
    <property type="term" value="F:RNA polymerase III type 3 promoter sequence-specific DNA binding"/>
    <property type="evidence" value="ECO:0007669"/>
    <property type="project" value="TreeGrafter"/>
</dbReference>
<keyword evidence="6" id="KW-0175">Coiled coil</keyword>
<feature type="domain" description="Myb-like" evidence="8">
    <location>
        <begin position="83"/>
        <end position="135"/>
    </location>
</feature>
<evidence type="ECO:0000256" key="1">
    <source>
        <dbReference type="ARBA" id="ARBA00022737"/>
    </source>
</evidence>
<keyword evidence="1" id="KW-0677">Repeat</keyword>
<dbReference type="InterPro" id="IPR017930">
    <property type="entry name" value="Myb_dom"/>
</dbReference>
<dbReference type="PANTHER" id="PTHR46621:SF1">
    <property type="entry name" value="SNRNA-ACTIVATING PROTEIN COMPLEX SUBUNIT 4"/>
    <property type="match status" value="1"/>
</dbReference>
<dbReference type="PROSITE" id="PS50090">
    <property type="entry name" value="MYB_LIKE"/>
    <property type="match status" value="3"/>
</dbReference>
<dbReference type="GO" id="GO:0042795">
    <property type="term" value="P:snRNA transcription by RNA polymerase II"/>
    <property type="evidence" value="ECO:0007669"/>
    <property type="project" value="TreeGrafter"/>
</dbReference>
<feature type="coiled-coil region" evidence="6">
    <location>
        <begin position="15"/>
        <end position="45"/>
    </location>
</feature>
<name>A0AAV3A9T2_PYXAD</name>
<dbReference type="InterPro" id="IPR051575">
    <property type="entry name" value="Myb-like_DNA-bd"/>
</dbReference>
<keyword evidence="4" id="KW-0804">Transcription</keyword>
<dbReference type="EMBL" id="DYDO01000007">
    <property type="protein sequence ID" value="DBA21141.1"/>
    <property type="molecule type" value="Genomic_DNA"/>
</dbReference>
<feature type="region of interest" description="Disordered" evidence="7">
    <location>
        <begin position="455"/>
        <end position="482"/>
    </location>
</feature>
<evidence type="ECO:0000256" key="6">
    <source>
        <dbReference type="SAM" id="Coils"/>
    </source>
</evidence>
<keyword evidence="3" id="KW-0238">DNA-binding</keyword>
<dbReference type="CDD" id="cd00167">
    <property type="entry name" value="SANT"/>
    <property type="match status" value="2"/>
</dbReference>
<evidence type="ECO:0008006" key="12">
    <source>
        <dbReference type="Google" id="ProtNLM"/>
    </source>
</evidence>
<gene>
    <name evidence="10" type="ORF">GDO54_017837</name>
</gene>
<evidence type="ECO:0000313" key="11">
    <source>
        <dbReference type="Proteomes" id="UP001181693"/>
    </source>
</evidence>
<dbReference type="InterPro" id="IPR009057">
    <property type="entry name" value="Homeodomain-like_sf"/>
</dbReference>